<name>A0ABS1SHC0_9MICO</name>
<reference evidence="1 2" key="1">
    <citation type="submission" date="2018-09" db="EMBL/GenBank/DDBJ databases">
        <title>Comparative genomics of Leucobacter spp.</title>
        <authorList>
            <person name="Reis A.C."/>
            <person name="Kolvenbach B.A."/>
            <person name="Corvini P.F.X."/>
            <person name="Nunes O.C."/>
        </authorList>
    </citation>
    <scope>NUCLEOTIDE SEQUENCE [LARGE SCALE GENOMIC DNA]</scope>
    <source>
        <strain evidence="1 2">TAN 31504</strain>
    </source>
</reference>
<keyword evidence="2" id="KW-1185">Reference proteome</keyword>
<dbReference type="InterPro" id="IPR005583">
    <property type="entry name" value="YaaA"/>
</dbReference>
<accession>A0ABS1SHC0</accession>
<sequence length="258" mass="27929">MLILLPPSETKRTGGTGEFDPARLSRDAILGAPRAAVRAALETVSADEEAAVRALKLGTKNRGEREHNLALSTSGVMPVMDRYTGVLYDALDAPSLDPAAREWLAAHVAVQSALFGVLGLGEEIPAYRVSAGSRLPELGSPLKRLWSDAHAELDWARAGLILDLRSLDYVALAPLPRDRGWFVHVSQRGDDGVVRALNHFNKAAKGDLVRRLARAGEDYERVEDLLDWATAEGLELTADPEARELTLITRLGAPARTS</sequence>
<evidence type="ECO:0000313" key="2">
    <source>
        <dbReference type="Proteomes" id="UP001645859"/>
    </source>
</evidence>
<dbReference type="Pfam" id="PF03883">
    <property type="entry name" value="H2O2_YaaD"/>
    <property type="match status" value="1"/>
</dbReference>
<protein>
    <submittedName>
        <fullName evidence="1">Peroxide stress protein YaaA</fullName>
    </submittedName>
</protein>
<evidence type="ECO:0000313" key="1">
    <source>
        <dbReference type="EMBL" id="MBL3679930.1"/>
    </source>
</evidence>
<dbReference type="Proteomes" id="UP001645859">
    <property type="component" value="Unassembled WGS sequence"/>
</dbReference>
<gene>
    <name evidence="1" type="primary">yaaA</name>
    <name evidence="1" type="ORF">D3230_11630</name>
</gene>
<proteinExistence type="predicted"/>
<dbReference type="RefSeq" id="WP_202345212.1">
    <property type="nucleotide sequence ID" value="NZ_BAAAPI010000004.1"/>
</dbReference>
<comment type="caution">
    <text evidence="1">The sequence shown here is derived from an EMBL/GenBank/DDBJ whole genome shotgun (WGS) entry which is preliminary data.</text>
</comment>
<dbReference type="EMBL" id="QYAC01000006">
    <property type="protein sequence ID" value="MBL3679930.1"/>
    <property type="molecule type" value="Genomic_DNA"/>
</dbReference>
<dbReference type="PANTHER" id="PTHR30283:SF4">
    <property type="entry name" value="PEROXIDE STRESS RESISTANCE PROTEIN YAAA"/>
    <property type="match status" value="1"/>
</dbReference>
<organism evidence="1 2">
    <name type="scientific">Leucobacter chromiireducens subsp. solipictus</name>
    <dbReference type="NCBI Taxonomy" id="398235"/>
    <lineage>
        <taxon>Bacteria</taxon>
        <taxon>Bacillati</taxon>
        <taxon>Actinomycetota</taxon>
        <taxon>Actinomycetes</taxon>
        <taxon>Micrococcales</taxon>
        <taxon>Microbacteriaceae</taxon>
        <taxon>Leucobacter</taxon>
    </lineage>
</organism>
<dbReference type="PANTHER" id="PTHR30283">
    <property type="entry name" value="PEROXIDE STRESS RESPONSE PROTEIN YAAA"/>
    <property type="match status" value="1"/>
</dbReference>